<dbReference type="Gene3D" id="3.10.350.10">
    <property type="entry name" value="LysM domain"/>
    <property type="match status" value="3"/>
</dbReference>
<comment type="caution">
    <text evidence="3">The sequence shown here is derived from an EMBL/GenBank/DDBJ whole genome shotgun (WGS) entry which is preliminary data.</text>
</comment>
<dbReference type="GO" id="GO:0000270">
    <property type="term" value="P:peptidoglycan metabolic process"/>
    <property type="evidence" value="ECO:0007669"/>
    <property type="project" value="InterPro"/>
</dbReference>
<dbReference type="Pfam" id="PF01476">
    <property type="entry name" value="LysM"/>
    <property type="match status" value="3"/>
</dbReference>
<dbReference type="GO" id="GO:0008932">
    <property type="term" value="F:lytic endotransglycosylase activity"/>
    <property type="evidence" value="ECO:0007669"/>
    <property type="project" value="TreeGrafter"/>
</dbReference>
<dbReference type="Gene3D" id="1.10.530.10">
    <property type="match status" value="1"/>
</dbReference>
<dbReference type="InterPro" id="IPR023346">
    <property type="entry name" value="Lysozyme-like_dom_sf"/>
</dbReference>
<dbReference type="CDD" id="cd00118">
    <property type="entry name" value="LysM"/>
    <property type="match status" value="3"/>
</dbReference>
<organism evidence="3 4">
    <name type="scientific">SAR86 cluster bacterium</name>
    <dbReference type="NCBI Taxonomy" id="2030880"/>
    <lineage>
        <taxon>Bacteria</taxon>
        <taxon>Pseudomonadati</taxon>
        <taxon>Pseudomonadota</taxon>
        <taxon>Gammaproteobacteria</taxon>
        <taxon>SAR86 cluster</taxon>
    </lineage>
</organism>
<evidence type="ECO:0000313" key="4">
    <source>
        <dbReference type="Proteomes" id="UP000705230"/>
    </source>
</evidence>
<dbReference type="PANTHER" id="PTHR33734">
    <property type="entry name" value="LYSM DOMAIN-CONTAINING GPI-ANCHORED PROTEIN 2"/>
    <property type="match status" value="1"/>
</dbReference>
<name>A0A937J4R7_9GAMM</name>
<dbReference type="InterPro" id="IPR036779">
    <property type="entry name" value="LysM_dom_sf"/>
</dbReference>
<dbReference type="Pfam" id="PF01464">
    <property type="entry name" value="SLT"/>
    <property type="match status" value="1"/>
</dbReference>
<dbReference type="PANTHER" id="PTHR33734:SF22">
    <property type="entry name" value="MEMBRANE-BOUND LYTIC MUREIN TRANSGLYCOSYLASE D"/>
    <property type="match status" value="1"/>
</dbReference>
<dbReference type="InterPro" id="IPR000189">
    <property type="entry name" value="Transglyc_AS"/>
</dbReference>
<dbReference type="InterPro" id="IPR018392">
    <property type="entry name" value="LysM"/>
</dbReference>
<dbReference type="InterPro" id="IPR008258">
    <property type="entry name" value="Transglycosylase_SLT_dom_1"/>
</dbReference>
<accession>A0A937J4R7</accession>
<feature type="domain" description="LysM" evidence="2">
    <location>
        <begin position="391"/>
        <end position="435"/>
    </location>
</feature>
<dbReference type="EMBL" id="JADHSG010000001">
    <property type="protein sequence ID" value="MBL6902601.1"/>
    <property type="molecule type" value="Genomic_DNA"/>
</dbReference>
<dbReference type="Proteomes" id="UP000705230">
    <property type="component" value="Unassembled WGS sequence"/>
</dbReference>
<dbReference type="SUPFAM" id="SSF54106">
    <property type="entry name" value="LysM domain"/>
    <property type="match status" value="3"/>
</dbReference>
<dbReference type="SUPFAM" id="SSF53955">
    <property type="entry name" value="Lysozyme-like"/>
    <property type="match status" value="1"/>
</dbReference>
<comment type="similarity">
    <text evidence="1">Belongs to the transglycosylase Slt family.</text>
</comment>
<proteinExistence type="inferred from homology"/>
<reference evidence="3" key="1">
    <citation type="submission" date="2020-10" db="EMBL/GenBank/DDBJ databases">
        <title>Microbiome of the Black Sea water column analyzed by genome centric metagenomics.</title>
        <authorList>
            <person name="Cabello-Yeves P.J."/>
            <person name="Callieri C."/>
            <person name="Picazo A."/>
            <person name="Mehrshad M."/>
            <person name="Haro-Moreno J.M."/>
            <person name="Roda-Garcia J."/>
            <person name="Dzembekova N."/>
            <person name="Slabakova V."/>
            <person name="Slabakova N."/>
            <person name="Moncheva S."/>
            <person name="Rodriguez-Valera F."/>
        </authorList>
    </citation>
    <scope>NUCLEOTIDE SEQUENCE</scope>
    <source>
        <strain evidence="3">BS30m-G43</strain>
    </source>
</reference>
<feature type="domain" description="LysM" evidence="2">
    <location>
        <begin position="451"/>
        <end position="494"/>
    </location>
</feature>
<feature type="domain" description="LysM" evidence="2">
    <location>
        <begin position="334"/>
        <end position="377"/>
    </location>
</feature>
<protein>
    <submittedName>
        <fullName evidence="3">LysM peptidoglycan-binding domain-containing protein</fullName>
    </submittedName>
</protein>
<dbReference type="AlphaFoldDB" id="A0A937J4R7"/>
<evidence type="ECO:0000256" key="1">
    <source>
        <dbReference type="ARBA" id="ARBA00007734"/>
    </source>
</evidence>
<dbReference type="GO" id="GO:0016020">
    <property type="term" value="C:membrane"/>
    <property type="evidence" value="ECO:0007669"/>
    <property type="project" value="InterPro"/>
</dbReference>
<dbReference type="CDD" id="cd16894">
    <property type="entry name" value="MltD-like"/>
    <property type="match status" value="1"/>
</dbReference>
<evidence type="ECO:0000313" key="3">
    <source>
        <dbReference type="EMBL" id="MBL6902601.1"/>
    </source>
</evidence>
<dbReference type="PROSITE" id="PS00922">
    <property type="entry name" value="TRANSGLYCOSYLASE"/>
    <property type="match status" value="1"/>
</dbReference>
<dbReference type="PROSITE" id="PS51782">
    <property type="entry name" value="LYSM"/>
    <property type="match status" value="3"/>
</dbReference>
<sequence>MERQYIIIVAFIAIFASSCQQTETLFIQKQVIDPIEEIIPVELDTPENEVEVEVEEELITVWEYLQENSQLENYTIDKTTQRYIDNHLRDRKLFNRFLENSTFYMFYVIEKLNDAELPVELALVPFIESNYDPFSISPSGAVGLWQFMPSTGRLYDLDKSWWQEDRHDPFLSTDAAVEYFDYLFKRFNNNLFHSLASYNAGPTLVESRIKRNIKLNKDPSFKNLRLPSQTKSYIPKFVAIYEIIKNPEKYNIELPNIPYKELVERVEINGQVEILAFSDFVGLKPEFVYKLNAGYTKWASAPGEKSIFYIPLEKANLINNEKDLFLEENKINWITHKIKPGDSLWELARKYDTRVEIIKKINFLEKDLLSLNETILIPLSQSEDNNFIPFEVHVVSEGDSLWKIASRYKLSVREIARNNNIETNSILVIGQQLNIGNKNIYRTIDSKKRTILYSVKQGDNLYRIADLFGVEAIDIKELNNLDNSPIMPGQIIKIIISAF</sequence>
<evidence type="ECO:0000259" key="2">
    <source>
        <dbReference type="PROSITE" id="PS51782"/>
    </source>
</evidence>
<dbReference type="SMART" id="SM00257">
    <property type="entry name" value="LysM"/>
    <property type="match status" value="3"/>
</dbReference>
<gene>
    <name evidence="3" type="ORF">ISR29_00160</name>
</gene>
<dbReference type="PROSITE" id="PS51257">
    <property type="entry name" value="PROKAR_LIPOPROTEIN"/>
    <property type="match status" value="1"/>
</dbReference>